<dbReference type="OrthoDB" id="9446539at2759"/>
<keyword evidence="6" id="KW-0732">Signal</keyword>
<evidence type="ECO:0000313" key="13">
    <source>
        <dbReference type="EMBL" id="OBS78178.1"/>
    </source>
</evidence>
<keyword evidence="14" id="KW-1185">Reference proteome</keyword>
<dbReference type="GO" id="GO:0045087">
    <property type="term" value="P:innate immune response"/>
    <property type="evidence" value="ECO:0007669"/>
    <property type="project" value="UniProtKB-KW"/>
</dbReference>
<dbReference type="GO" id="GO:0005125">
    <property type="term" value="F:cytokine activity"/>
    <property type="evidence" value="ECO:0007669"/>
    <property type="project" value="UniProtKB-KW"/>
</dbReference>
<dbReference type="GO" id="GO:0045523">
    <property type="term" value="F:interleukin-27 receptor binding"/>
    <property type="evidence" value="ECO:0007669"/>
    <property type="project" value="InterPro"/>
</dbReference>
<protein>
    <recommendedName>
        <fullName evidence="11">Interleukin-27 subunit alpha</fullName>
    </recommendedName>
    <alternativeName>
        <fullName evidence="12">p28</fullName>
    </alternativeName>
</protein>
<dbReference type="STRING" id="56216.A0A1A6HHY5"/>
<evidence type="ECO:0000256" key="3">
    <source>
        <dbReference type="ARBA" id="ARBA00022514"/>
    </source>
</evidence>
<dbReference type="GO" id="GO:0045625">
    <property type="term" value="P:regulation of T-helper 1 cell differentiation"/>
    <property type="evidence" value="ECO:0007669"/>
    <property type="project" value="TreeGrafter"/>
</dbReference>
<dbReference type="AlphaFoldDB" id="A0A1A6HHY5"/>
<comment type="similarity">
    <text evidence="2">Belongs to the IL-6 superfamily.</text>
</comment>
<keyword evidence="3" id="KW-0202">Cytokine</keyword>
<dbReference type="GO" id="GO:0006954">
    <property type="term" value="P:inflammatory response"/>
    <property type="evidence" value="ECO:0007669"/>
    <property type="project" value="UniProtKB-KW"/>
</dbReference>
<evidence type="ECO:0000256" key="9">
    <source>
        <dbReference type="ARBA" id="ARBA00023198"/>
    </source>
</evidence>
<dbReference type="GO" id="GO:0005615">
    <property type="term" value="C:extracellular space"/>
    <property type="evidence" value="ECO:0007669"/>
    <property type="project" value="UniProtKB-KW"/>
</dbReference>
<evidence type="ECO:0000256" key="10">
    <source>
        <dbReference type="ARBA" id="ARBA00061993"/>
    </source>
</evidence>
<evidence type="ECO:0000256" key="8">
    <source>
        <dbReference type="ARBA" id="ARBA00023180"/>
    </source>
</evidence>
<evidence type="ECO:0000256" key="4">
    <source>
        <dbReference type="ARBA" id="ARBA00022525"/>
    </source>
</evidence>
<organism evidence="13 14">
    <name type="scientific">Neotoma lepida</name>
    <name type="common">Desert woodrat</name>
    <dbReference type="NCBI Taxonomy" id="56216"/>
    <lineage>
        <taxon>Eukaryota</taxon>
        <taxon>Metazoa</taxon>
        <taxon>Chordata</taxon>
        <taxon>Craniata</taxon>
        <taxon>Vertebrata</taxon>
        <taxon>Euteleostomi</taxon>
        <taxon>Mammalia</taxon>
        <taxon>Eutheria</taxon>
        <taxon>Euarchontoglires</taxon>
        <taxon>Glires</taxon>
        <taxon>Rodentia</taxon>
        <taxon>Myomorpha</taxon>
        <taxon>Muroidea</taxon>
        <taxon>Cricetidae</taxon>
        <taxon>Neotominae</taxon>
        <taxon>Neotoma</taxon>
    </lineage>
</organism>
<dbReference type="EMBL" id="LZPO01027501">
    <property type="protein sequence ID" value="OBS78178.1"/>
    <property type="molecule type" value="Genomic_DNA"/>
</dbReference>
<evidence type="ECO:0000256" key="2">
    <source>
        <dbReference type="ARBA" id="ARBA00007432"/>
    </source>
</evidence>
<comment type="subunit">
    <text evidence="10">Heterodimer with EBI3; not disulfide-linked. This heterodimer is known as interleukin IL-27.</text>
</comment>
<evidence type="ECO:0000256" key="6">
    <source>
        <dbReference type="ARBA" id="ARBA00022729"/>
    </source>
</evidence>
<dbReference type="GO" id="GO:0005829">
    <property type="term" value="C:cytosol"/>
    <property type="evidence" value="ECO:0007669"/>
    <property type="project" value="UniProtKB-ARBA"/>
</dbReference>
<dbReference type="InterPro" id="IPR026207">
    <property type="entry name" value="IL-27_alpha"/>
</dbReference>
<dbReference type="GO" id="GO:0042129">
    <property type="term" value="P:regulation of T cell proliferation"/>
    <property type="evidence" value="ECO:0007669"/>
    <property type="project" value="InterPro"/>
</dbReference>
<keyword evidence="9" id="KW-0395">Inflammatory response</keyword>
<evidence type="ECO:0000256" key="12">
    <source>
        <dbReference type="ARBA" id="ARBA00080821"/>
    </source>
</evidence>
<evidence type="ECO:0000256" key="7">
    <source>
        <dbReference type="ARBA" id="ARBA00022859"/>
    </source>
</evidence>
<dbReference type="Gene3D" id="1.20.1250.10">
    <property type="match status" value="1"/>
</dbReference>
<evidence type="ECO:0000256" key="5">
    <source>
        <dbReference type="ARBA" id="ARBA00022588"/>
    </source>
</evidence>
<sequence length="313" mass="34628">MLPPLGREITFPHFRREDLVSIKLKVQAGQKVKLGAAPSIRPPYPGDGCTQRLGPDMGQVTGGLGWRLSLLLLPLLLVQAGAWGFPTGPLSLQELRREFTVSLYLARKLLSAAQGYVHSFVSLPDAVGSGGGDTPMSHWAPLTEFTLQAESRLPGVSLDLLPLGHHLPNVSLTFQAWRHLSDPERLCFLSTTLRPFPALLGGLASQETWTSSERVQLWAMRLDLRDLHRHLRFQVLAAGFNCSEEEEEEEEEEGKELLQGALDGPNQVSSQVSWPQLLYTYQLLHSLELVLSRAVRDLMLLTTPQHPGPAWGS</sequence>
<comment type="caution">
    <text evidence="13">The sequence shown here is derived from an EMBL/GenBank/DDBJ whole genome shotgun (WGS) entry which is preliminary data.</text>
</comment>
<dbReference type="Proteomes" id="UP000092124">
    <property type="component" value="Unassembled WGS sequence"/>
</dbReference>
<gene>
    <name evidence="13" type="ORF">A6R68_19437</name>
</gene>
<evidence type="ECO:0000256" key="11">
    <source>
        <dbReference type="ARBA" id="ARBA00068448"/>
    </source>
</evidence>
<dbReference type="FunFam" id="1.20.1250.10:FF:000035">
    <property type="entry name" value="Interleukin-27 subunit alpha"/>
    <property type="match status" value="1"/>
</dbReference>
<keyword evidence="7" id="KW-0391">Immunity</keyword>
<keyword evidence="8" id="KW-0325">Glycoprotein</keyword>
<reference evidence="13 14" key="1">
    <citation type="submission" date="2016-06" db="EMBL/GenBank/DDBJ databases">
        <title>The Draft Genome Sequence and Annotation of the Desert Woodrat Neotoma lepida.</title>
        <authorList>
            <person name="Campbell M."/>
            <person name="Oakeson K.F."/>
            <person name="Yandell M."/>
            <person name="Halpert J.R."/>
            <person name="Dearing D."/>
        </authorList>
    </citation>
    <scope>NUCLEOTIDE SEQUENCE [LARGE SCALE GENOMIC DNA]</scope>
    <source>
        <strain evidence="13">417</strain>
        <tissue evidence="13">Liver</tissue>
    </source>
</reference>
<keyword evidence="5" id="KW-0399">Innate immunity</keyword>
<dbReference type="InterPro" id="IPR009079">
    <property type="entry name" value="4_helix_cytokine-like_core"/>
</dbReference>
<dbReference type="PANTHER" id="PTHR20879:SF1">
    <property type="entry name" value="INTERLEUKIN-27 SUBUNIT ALPHA"/>
    <property type="match status" value="1"/>
</dbReference>
<dbReference type="PANTHER" id="PTHR20879">
    <property type="entry name" value="INTERLEUKIN-27 SUBUNIT ALPHA"/>
    <property type="match status" value="1"/>
</dbReference>
<evidence type="ECO:0000256" key="1">
    <source>
        <dbReference type="ARBA" id="ARBA00004613"/>
    </source>
</evidence>
<comment type="subcellular location">
    <subcellularLocation>
        <location evidence="1">Secreted</location>
    </subcellularLocation>
</comment>
<name>A0A1A6HHY5_NEOLE</name>
<keyword evidence="4" id="KW-0964">Secreted</keyword>
<evidence type="ECO:0000313" key="14">
    <source>
        <dbReference type="Proteomes" id="UP000092124"/>
    </source>
</evidence>
<accession>A0A1A6HHY5</accession>
<proteinExistence type="inferred from homology"/>